<proteinExistence type="predicted"/>
<evidence type="ECO:0000313" key="1">
    <source>
        <dbReference type="EMBL" id="KAI0090393.1"/>
    </source>
</evidence>
<comment type="caution">
    <text evidence="1">The sequence shown here is derived from an EMBL/GenBank/DDBJ whole genome shotgun (WGS) entry which is preliminary data.</text>
</comment>
<accession>A0ACB8U7U9</accession>
<dbReference type="EMBL" id="MU274908">
    <property type="protein sequence ID" value="KAI0090393.1"/>
    <property type="molecule type" value="Genomic_DNA"/>
</dbReference>
<organism evidence="1 2">
    <name type="scientific">Irpex rosettiformis</name>
    <dbReference type="NCBI Taxonomy" id="378272"/>
    <lineage>
        <taxon>Eukaryota</taxon>
        <taxon>Fungi</taxon>
        <taxon>Dikarya</taxon>
        <taxon>Basidiomycota</taxon>
        <taxon>Agaricomycotina</taxon>
        <taxon>Agaricomycetes</taxon>
        <taxon>Polyporales</taxon>
        <taxon>Irpicaceae</taxon>
        <taxon>Irpex</taxon>
    </lineage>
</organism>
<dbReference type="Proteomes" id="UP001055072">
    <property type="component" value="Unassembled WGS sequence"/>
</dbReference>
<protein>
    <submittedName>
        <fullName evidence="1">Uncharacterized protein</fullName>
    </submittedName>
</protein>
<reference evidence="1" key="1">
    <citation type="journal article" date="2021" name="Environ. Microbiol.">
        <title>Gene family expansions and transcriptome signatures uncover fungal adaptations to wood decay.</title>
        <authorList>
            <person name="Hage H."/>
            <person name="Miyauchi S."/>
            <person name="Viragh M."/>
            <person name="Drula E."/>
            <person name="Min B."/>
            <person name="Chaduli D."/>
            <person name="Navarro D."/>
            <person name="Favel A."/>
            <person name="Norest M."/>
            <person name="Lesage-Meessen L."/>
            <person name="Balint B."/>
            <person name="Merenyi Z."/>
            <person name="de Eugenio L."/>
            <person name="Morin E."/>
            <person name="Martinez A.T."/>
            <person name="Baldrian P."/>
            <person name="Stursova M."/>
            <person name="Martinez M.J."/>
            <person name="Novotny C."/>
            <person name="Magnuson J.K."/>
            <person name="Spatafora J.W."/>
            <person name="Maurice S."/>
            <person name="Pangilinan J."/>
            <person name="Andreopoulos W."/>
            <person name="LaButti K."/>
            <person name="Hundley H."/>
            <person name="Na H."/>
            <person name="Kuo A."/>
            <person name="Barry K."/>
            <person name="Lipzen A."/>
            <person name="Henrissat B."/>
            <person name="Riley R."/>
            <person name="Ahrendt S."/>
            <person name="Nagy L.G."/>
            <person name="Grigoriev I.V."/>
            <person name="Martin F."/>
            <person name="Rosso M.N."/>
        </authorList>
    </citation>
    <scope>NUCLEOTIDE SEQUENCE</scope>
    <source>
        <strain evidence="1">CBS 384.51</strain>
    </source>
</reference>
<gene>
    <name evidence="1" type="ORF">BDY19DRAFT_769996</name>
</gene>
<sequence>MNLIHITGEERGIGWLFQGVSQAEPKGTPASAWLIPSLCAVACSSWPMPRLDTAGARIIHLDSFLNIHWQNHAQSRYQPTVLFRLKQWPLSLCRGHKGPMFCIPWAMNPVLVFPRVHRMCRPCIMLRNSTSSIVDLVPLVYGRPFNSHTHILKAGSDYRLLASMALRAQQQSRCSPHILSPPDSSLRSHEVLVRGKLGR</sequence>
<name>A0ACB8U7U9_9APHY</name>
<keyword evidence="2" id="KW-1185">Reference proteome</keyword>
<evidence type="ECO:0000313" key="2">
    <source>
        <dbReference type="Proteomes" id="UP001055072"/>
    </source>
</evidence>